<gene>
    <name evidence="1" type="ORF">MU846_08585</name>
</gene>
<proteinExistence type="predicted"/>
<evidence type="ECO:0000313" key="2">
    <source>
        <dbReference type="Proteomes" id="UP001165524"/>
    </source>
</evidence>
<accession>A0ABT0E7Z5</accession>
<dbReference type="RefSeq" id="WP_246951692.1">
    <property type="nucleotide sequence ID" value="NZ_JALKII010000005.1"/>
</dbReference>
<keyword evidence="1" id="KW-0808">Transferase</keyword>
<dbReference type="GO" id="GO:0032259">
    <property type="term" value="P:methylation"/>
    <property type="evidence" value="ECO:0007669"/>
    <property type="project" value="UniProtKB-KW"/>
</dbReference>
<organism evidence="1 2">
    <name type="scientific">Alcanivorax quisquiliarum</name>
    <dbReference type="NCBI Taxonomy" id="2933565"/>
    <lineage>
        <taxon>Bacteria</taxon>
        <taxon>Pseudomonadati</taxon>
        <taxon>Pseudomonadota</taxon>
        <taxon>Gammaproteobacteria</taxon>
        <taxon>Oceanospirillales</taxon>
        <taxon>Alcanivoracaceae</taxon>
        <taxon>Alcanivorax</taxon>
    </lineage>
</organism>
<reference evidence="1" key="1">
    <citation type="submission" date="2022-04" db="EMBL/GenBank/DDBJ databases">
        <title>Alcanivorax sp. CY1518 draft genome sequence.</title>
        <authorList>
            <person name="Zhao G."/>
            <person name="An M."/>
        </authorList>
    </citation>
    <scope>NUCLEOTIDE SEQUENCE</scope>
    <source>
        <strain evidence="1">CY1518</strain>
    </source>
</reference>
<dbReference type="GO" id="GO:0008168">
    <property type="term" value="F:methyltransferase activity"/>
    <property type="evidence" value="ECO:0007669"/>
    <property type="project" value="UniProtKB-KW"/>
</dbReference>
<evidence type="ECO:0000313" key="1">
    <source>
        <dbReference type="EMBL" id="MCK0537764.1"/>
    </source>
</evidence>
<dbReference type="Gene3D" id="3.40.50.150">
    <property type="entry name" value="Vaccinia Virus protein VP39"/>
    <property type="match status" value="1"/>
</dbReference>
<keyword evidence="1" id="KW-0489">Methyltransferase</keyword>
<dbReference type="EMBL" id="JALKII010000005">
    <property type="protein sequence ID" value="MCK0537764.1"/>
    <property type="molecule type" value="Genomic_DNA"/>
</dbReference>
<comment type="caution">
    <text evidence="1">The sequence shown here is derived from an EMBL/GenBank/DDBJ whole genome shotgun (WGS) entry which is preliminary data.</text>
</comment>
<name>A0ABT0E7Z5_9GAMM</name>
<dbReference type="InterPro" id="IPR029063">
    <property type="entry name" value="SAM-dependent_MTases_sf"/>
</dbReference>
<dbReference type="SUPFAM" id="SSF53335">
    <property type="entry name" value="S-adenosyl-L-methionine-dependent methyltransferases"/>
    <property type="match status" value="1"/>
</dbReference>
<protein>
    <submittedName>
        <fullName evidence="1">Class I SAM-dependent methyltransferase</fullName>
    </submittedName>
</protein>
<keyword evidence="2" id="KW-1185">Reference proteome</keyword>
<dbReference type="Proteomes" id="UP001165524">
    <property type="component" value="Unassembled WGS sequence"/>
</dbReference>
<dbReference type="Pfam" id="PF13489">
    <property type="entry name" value="Methyltransf_23"/>
    <property type="match status" value="1"/>
</dbReference>
<sequence>MPSNAKHPDCPLCHTAGSQPFARLPLLEREADYFRCPTCQLTFIAREALPSREEEQAHYALHQNSPDDAGYRAFLARLAEPLIAQLSASAEAGAAEIMGLDFGCGPGPTLSKMLTEAGFPTLDFDPLYANDPYLLTQQYDFVTCSEVVEHFHHPAESFGKLRSLLRPSGTLAIMTGWLTDDAGFARWHYRRDPTHVCFYKPATFGYLAQQWGWQLSLPAANIALLRAPA</sequence>